<feature type="signal peptide" evidence="1">
    <location>
        <begin position="1"/>
        <end position="18"/>
    </location>
</feature>
<reference evidence="2 3" key="1">
    <citation type="submission" date="2019-10" db="EMBL/GenBank/DDBJ databases">
        <title>A soil myxobacterium in the family Polyangiaceae.</title>
        <authorList>
            <person name="Li Y."/>
            <person name="Wang J."/>
        </authorList>
    </citation>
    <scope>NUCLEOTIDE SEQUENCE [LARGE SCALE GENOMIC DNA]</scope>
    <source>
        <strain evidence="2 3">DSM 14734</strain>
    </source>
</reference>
<proteinExistence type="predicted"/>
<sequence>MIFQRPLPRLLSTLPLLAATFALGLAACGDDTGGTPPPPPKYTLDNVCAQIAPQLCEVRKSCCEKGDGYDEATCIAYEIDVCEQNVADVEMGLMTFDGDSIDACAAALVPYAEKCFLTIPDFYAAPEDLAPCAKVFAGKLPEGSTCERDAQCASSVEKREIVACDDATKKCSATRFLPLDSTCAVSADAKELCDQGLYCDFDFLAMKGLCKPALELGEACTPSPLDLSCGLGAYCDATTMVCTEAKVEGSACQSPLECQSLKCDMMACGPIDPLFKGEQCKGATP</sequence>
<protein>
    <recommendedName>
        <fullName evidence="4">Dickkopf N-terminal cysteine-rich domain-containing protein</fullName>
    </recommendedName>
</protein>
<evidence type="ECO:0000256" key="1">
    <source>
        <dbReference type="SAM" id="SignalP"/>
    </source>
</evidence>
<evidence type="ECO:0000313" key="2">
    <source>
        <dbReference type="EMBL" id="MRG90818.1"/>
    </source>
</evidence>
<accession>A0A6N7PFN5</accession>
<keyword evidence="3" id="KW-1185">Reference proteome</keyword>
<keyword evidence="1" id="KW-0732">Signal</keyword>
<dbReference type="Proteomes" id="UP000440224">
    <property type="component" value="Unassembled WGS sequence"/>
</dbReference>
<name>A0A6N7PFN5_9BACT</name>
<dbReference type="OrthoDB" id="5501654at2"/>
<dbReference type="EMBL" id="WJIE01000001">
    <property type="protein sequence ID" value="MRG90818.1"/>
    <property type="molecule type" value="Genomic_DNA"/>
</dbReference>
<dbReference type="AlphaFoldDB" id="A0A6N7PFN5"/>
<evidence type="ECO:0000313" key="3">
    <source>
        <dbReference type="Proteomes" id="UP000440224"/>
    </source>
</evidence>
<dbReference type="PROSITE" id="PS51257">
    <property type="entry name" value="PROKAR_LIPOPROTEIN"/>
    <property type="match status" value="1"/>
</dbReference>
<evidence type="ECO:0008006" key="4">
    <source>
        <dbReference type="Google" id="ProtNLM"/>
    </source>
</evidence>
<dbReference type="RefSeq" id="WP_153817689.1">
    <property type="nucleotide sequence ID" value="NZ_WJIE01000001.1"/>
</dbReference>
<organism evidence="2 3">
    <name type="scientific">Polyangium spumosum</name>
    <dbReference type="NCBI Taxonomy" id="889282"/>
    <lineage>
        <taxon>Bacteria</taxon>
        <taxon>Pseudomonadati</taxon>
        <taxon>Myxococcota</taxon>
        <taxon>Polyangia</taxon>
        <taxon>Polyangiales</taxon>
        <taxon>Polyangiaceae</taxon>
        <taxon>Polyangium</taxon>
    </lineage>
</organism>
<gene>
    <name evidence="2" type="ORF">GF068_02595</name>
</gene>
<comment type="caution">
    <text evidence="2">The sequence shown here is derived from an EMBL/GenBank/DDBJ whole genome shotgun (WGS) entry which is preliminary data.</text>
</comment>
<feature type="chain" id="PRO_5026954921" description="Dickkopf N-terminal cysteine-rich domain-containing protein" evidence="1">
    <location>
        <begin position="19"/>
        <end position="285"/>
    </location>
</feature>